<name>A0A1M5GGQ6_SALEC</name>
<evidence type="ECO:0000313" key="2">
    <source>
        <dbReference type="Proteomes" id="UP000183945"/>
    </source>
</evidence>
<sequence>MFWIVFSIRKLTLMNNIGAIALNVPQMQKKYHYWLKLKFLLEENRYSLAV</sequence>
<protein>
    <submittedName>
        <fullName evidence="1">Uncharacterized protein</fullName>
    </submittedName>
</protein>
<organism evidence="1 2">
    <name type="scientific">Salegentibacter echinorum</name>
    <dbReference type="NCBI Taxonomy" id="1073325"/>
    <lineage>
        <taxon>Bacteria</taxon>
        <taxon>Pseudomonadati</taxon>
        <taxon>Bacteroidota</taxon>
        <taxon>Flavobacteriia</taxon>
        <taxon>Flavobacteriales</taxon>
        <taxon>Flavobacteriaceae</taxon>
        <taxon>Salegentibacter</taxon>
    </lineage>
</organism>
<evidence type="ECO:0000313" key="1">
    <source>
        <dbReference type="EMBL" id="SHG02925.1"/>
    </source>
</evidence>
<reference evidence="2" key="1">
    <citation type="submission" date="2016-11" db="EMBL/GenBank/DDBJ databases">
        <authorList>
            <person name="Varghese N."/>
            <person name="Submissions S."/>
        </authorList>
    </citation>
    <scope>NUCLEOTIDE SEQUENCE [LARGE SCALE GENOMIC DNA]</scope>
    <source>
        <strain evidence="2">DSM 24579</strain>
    </source>
</reference>
<dbReference type="AlphaFoldDB" id="A0A1M5GGQ6"/>
<keyword evidence="2" id="KW-1185">Reference proteome</keyword>
<accession>A0A1M5GGQ6</accession>
<dbReference type="Proteomes" id="UP000183945">
    <property type="component" value="Unassembled WGS sequence"/>
</dbReference>
<gene>
    <name evidence="1" type="ORF">SAMN05444483_104156</name>
</gene>
<dbReference type="EMBL" id="FQVT01000004">
    <property type="protein sequence ID" value="SHG02925.1"/>
    <property type="molecule type" value="Genomic_DNA"/>
</dbReference>
<proteinExistence type="predicted"/>